<dbReference type="Pfam" id="PF12974">
    <property type="entry name" value="Phosphonate-bd"/>
    <property type="match status" value="1"/>
</dbReference>
<evidence type="ECO:0000256" key="1">
    <source>
        <dbReference type="ARBA" id="ARBA00007162"/>
    </source>
</evidence>
<dbReference type="Gene3D" id="3.40.190.10">
    <property type="entry name" value="Periplasmic binding protein-like II"/>
    <property type="match status" value="2"/>
</dbReference>
<organism evidence="4 5">
    <name type="scientific">Plantactinospora endophytica</name>
    <dbReference type="NCBI Taxonomy" id="673535"/>
    <lineage>
        <taxon>Bacteria</taxon>
        <taxon>Bacillati</taxon>
        <taxon>Actinomycetota</taxon>
        <taxon>Actinomycetes</taxon>
        <taxon>Micromonosporales</taxon>
        <taxon>Micromonosporaceae</taxon>
        <taxon>Plantactinospora</taxon>
    </lineage>
</organism>
<dbReference type="PANTHER" id="PTHR35841">
    <property type="entry name" value="PHOSPHONATES-BINDING PERIPLASMIC PROTEIN"/>
    <property type="match status" value="1"/>
</dbReference>
<evidence type="ECO:0000256" key="3">
    <source>
        <dbReference type="SAM" id="SignalP"/>
    </source>
</evidence>
<feature type="chain" id="PRO_5045473483" evidence="3">
    <location>
        <begin position="24"/>
        <end position="316"/>
    </location>
</feature>
<dbReference type="RefSeq" id="WP_203869065.1">
    <property type="nucleotide sequence ID" value="NZ_BONW01000028.1"/>
</dbReference>
<keyword evidence="5" id="KW-1185">Reference proteome</keyword>
<protein>
    <submittedName>
        <fullName evidence="4">Phosphate-import protein PhnD</fullName>
    </submittedName>
</protein>
<evidence type="ECO:0000313" key="5">
    <source>
        <dbReference type="Proteomes" id="UP000646749"/>
    </source>
</evidence>
<dbReference type="NCBIfam" id="TIGR01098">
    <property type="entry name" value="3A0109s03R"/>
    <property type="match status" value="1"/>
</dbReference>
<gene>
    <name evidence="4" type="primary">phnD_2</name>
    <name evidence="4" type="ORF">Pen02_56060</name>
</gene>
<reference evidence="4 5" key="1">
    <citation type="submission" date="2021-01" db="EMBL/GenBank/DDBJ databases">
        <title>Whole genome shotgun sequence of Plantactinospora endophytica NBRC 110450.</title>
        <authorList>
            <person name="Komaki H."/>
            <person name="Tamura T."/>
        </authorList>
    </citation>
    <scope>NUCLEOTIDE SEQUENCE [LARGE SCALE GENOMIC DNA]</scope>
    <source>
        <strain evidence="4 5">NBRC 110450</strain>
    </source>
</reference>
<evidence type="ECO:0000313" key="4">
    <source>
        <dbReference type="EMBL" id="GIG90670.1"/>
    </source>
</evidence>
<evidence type="ECO:0000256" key="2">
    <source>
        <dbReference type="ARBA" id="ARBA00022729"/>
    </source>
</evidence>
<dbReference type="PANTHER" id="PTHR35841:SF1">
    <property type="entry name" value="PHOSPHONATES-BINDING PERIPLASMIC PROTEIN"/>
    <property type="match status" value="1"/>
</dbReference>
<accession>A0ABQ4E7G8</accession>
<name>A0ABQ4E7G8_9ACTN</name>
<proteinExistence type="inferred from homology"/>
<dbReference type="PROSITE" id="PS51257">
    <property type="entry name" value="PROKAR_LIPOPROTEIN"/>
    <property type="match status" value="1"/>
</dbReference>
<dbReference type="InterPro" id="IPR005770">
    <property type="entry name" value="PhnD"/>
</dbReference>
<sequence>MTTPRTRKLRLLAVMTAIALATAGCGGDSEEPANGTNANDWPDKIVFAATPSGEARTFDDDYGPFVKALSRDVGIKIETFQAADYAGVIEGMIAGTVDVAQLGAFSYALAVQNGAKIEPSGVRIHAKGDQAGYVIYGMVPTSSAIKGFADFRGKTVCFPDPASTTTLIPLFEFHKAGMTVDKDFKRLTVPAGATIPRTVKRGDCQVGLASQAQLESAIRQGDVKQNDLKVVWEVRAPGSPLATRTELPQDLRNKVREATNRINAEYLEQQGFCTGDACLISASGDYGFIPIDGTYYQVIWDACEATRIDACGPIGS</sequence>
<comment type="similarity">
    <text evidence="1">Belongs to the phosphate/phosphite/phosphonate binding protein family.</text>
</comment>
<keyword evidence="2 3" id="KW-0732">Signal</keyword>
<dbReference type="Proteomes" id="UP000646749">
    <property type="component" value="Unassembled WGS sequence"/>
</dbReference>
<comment type="caution">
    <text evidence="4">The sequence shown here is derived from an EMBL/GenBank/DDBJ whole genome shotgun (WGS) entry which is preliminary data.</text>
</comment>
<feature type="signal peptide" evidence="3">
    <location>
        <begin position="1"/>
        <end position="23"/>
    </location>
</feature>
<dbReference type="EMBL" id="BONW01000028">
    <property type="protein sequence ID" value="GIG90670.1"/>
    <property type="molecule type" value="Genomic_DNA"/>
</dbReference>
<dbReference type="SUPFAM" id="SSF53850">
    <property type="entry name" value="Periplasmic binding protein-like II"/>
    <property type="match status" value="1"/>
</dbReference>